<feature type="region of interest" description="Disordered" evidence="1">
    <location>
        <begin position="146"/>
        <end position="178"/>
    </location>
</feature>
<evidence type="ECO:0000313" key="3">
    <source>
        <dbReference type="Proteomes" id="UP000181998"/>
    </source>
</evidence>
<dbReference type="EMBL" id="FOFX01000018">
    <property type="protein sequence ID" value="SEQ06513.1"/>
    <property type="molecule type" value="Genomic_DNA"/>
</dbReference>
<name>A0A1H9D123_9PROT</name>
<proteinExistence type="predicted"/>
<accession>A0A1H9D123</accession>
<evidence type="ECO:0000313" key="2">
    <source>
        <dbReference type="EMBL" id="SEQ06513.1"/>
    </source>
</evidence>
<dbReference type="Pfam" id="PF17273">
    <property type="entry name" value="DUF5338"/>
    <property type="match status" value="1"/>
</dbReference>
<dbReference type="Proteomes" id="UP000181998">
    <property type="component" value="Unassembled WGS sequence"/>
</dbReference>
<sequence>MQIDYFRYIIISNSIKTLEKSFIKLNNSHLETKRKDKQLIDTESNKKKQKGKQKNKKLFGRQDKYFCGNCVMTKSLSDRIALYADKNKSTVKQFLPAFIALKPDIEQALKDGWTIRQIWNILHQEEKIKCSYQWFRTLVNRHIGEDRKQHSPIDQGKSAGSNHEGFRFNSATEKEELV</sequence>
<protein>
    <submittedName>
        <fullName evidence="2">Uncharacterized protein</fullName>
    </submittedName>
</protein>
<organism evidence="2 3">
    <name type="scientific">Nitrosomonas ureae</name>
    <dbReference type="NCBI Taxonomy" id="44577"/>
    <lineage>
        <taxon>Bacteria</taxon>
        <taxon>Pseudomonadati</taxon>
        <taxon>Pseudomonadota</taxon>
        <taxon>Betaproteobacteria</taxon>
        <taxon>Nitrosomonadales</taxon>
        <taxon>Nitrosomonadaceae</taxon>
        <taxon>Nitrosomonas</taxon>
    </lineage>
</organism>
<gene>
    <name evidence="2" type="ORF">SAMN05421510_10186</name>
</gene>
<dbReference type="InterPro" id="IPR035225">
    <property type="entry name" value="DUF5338"/>
</dbReference>
<evidence type="ECO:0000256" key="1">
    <source>
        <dbReference type="SAM" id="MobiDB-lite"/>
    </source>
</evidence>
<dbReference type="STRING" id="44577.ATY38_07605"/>
<dbReference type="AlphaFoldDB" id="A0A1H9D123"/>
<reference evidence="2 3" key="1">
    <citation type="submission" date="2016-10" db="EMBL/GenBank/DDBJ databases">
        <authorList>
            <person name="de Groot N.N."/>
        </authorList>
    </citation>
    <scope>NUCLEOTIDE SEQUENCE [LARGE SCALE GENOMIC DNA]</scope>
    <source>
        <strain evidence="2 3">Nm9</strain>
    </source>
</reference>